<comment type="similarity">
    <text evidence="1 7">Belongs to the bacterial ribosomal protein bL9 family.</text>
</comment>
<feature type="domain" description="Ribosomal protein L9" evidence="9">
    <location>
        <begin position="1"/>
        <end position="47"/>
    </location>
</feature>
<dbReference type="InterPro" id="IPR000244">
    <property type="entry name" value="Ribosomal_bL9"/>
</dbReference>
<keyword evidence="3 7" id="KW-0694">RNA-binding</keyword>
<evidence type="ECO:0000313" key="12">
    <source>
        <dbReference type="Proteomes" id="UP000254060"/>
    </source>
</evidence>
<dbReference type="HAMAP" id="MF_00503">
    <property type="entry name" value="Ribosomal_bL9"/>
    <property type="match status" value="1"/>
</dbReference>
<dbReference type="Pfam" id="PF01281">
    <property type="entry name" value="Ribosomal_L9_N"/>
    <property type="match status" value="1"/>
</dbReference>
<dbReference type="AlphaFoldDB" id="A0A377FXV6"/>
<evidence type="ECO:0000256" key="3">
    <source>
        <dbReference type="ARBA" id="ARBA00022884"/>
    </source>
</evidence>
<dbReference type="SMR" id="A0A377FXV6"/>
<name>A0A377FXV6_9BACL</name>
<dbReference type="STRING" id="1397694.GCA_000702585_00509"/>
<dbReference type="Pfam" id="PF03948">
    <property type="entry name" value="Ribosomal_L9_C"/>
    <property type="match status" value="1"/>
</dbReference>
<dbReference type="PANTHER" id="PTHR21368">
    <property type="entry name" value="50S RIBOSOMAL PROTEIN L9"/>
    <property type="match status" value="1"/>
</dbReference>
<dbReference type="InterPro" id="IPR036791">
    <property type="entry name" value="Ribosomal_bL9_C_sf"/>
</dbReference>
<gene>
    <name evidence="7 11" type="primary">rplI</name>
    <name evidence="11" type="ORF">NCTC13163_03087</name>
</gene>
<dbReference type="GO" id="GO:0005840">
    <property type="term" value="C:ribosome"/>
    <property type="evidence" value="ECO:0007669"/>
    <property type="project" value="UniProtKB-KW"/>
</dbReference>
<sequence length="147" mass="16003">MKVILKVDVKGQGKAGDVKDVADAYAKNVLFKKNLAVEATPGNLKAFAAKERRAEQAAEEELKAAQALKDKIEKETIVVKTKSGEGGRVFGSVTSKQIADALKGMGYKLDKRKIELEHPIKALGFTKVPVKLHHDVTAMLNVHVQEV</sequence>
<evidence type="ECO:0000313" key="11">
    <source>
        <dbReference type="EMBL" id="STO09649.1"/>
    </source>
</evidence>
<dbReference type="InterPro" id="IPR020069">
    <property type="entry name" value="Ribosomal_bL9_C"/>
</dbReference>
<feature type="coiled-coil region" evidence="8">
    <location>
        <begin position="48"/>
        <end position="75"/>
    </location>
</feature>
<proteinExistence type="inferred from homology"/>
<protein>
    <recommendedName>
        <fullName evidence="6 7">Large ribosomal subunit protein bL9</fullName>
    </recommendedName>
</protein>
<dbReference type="SUPFAM" id="SSF55658">
    <property type="entry name" value="L9 N-domain-like"/>
    <property type="match status" value="1"/>
</dbReference>
<dbReference type="InterPro" id="IPR020594">
    <property type="entry name" value="Ribosomal_bL9_bac/chp"/>
</dbReference>
<reference evidence="11 12" key="1">
    <citation type="submission" date="2018-06" db="EMBL/GenBank/DDBJ databases">
        <authorList>
            <consortium name="Pathogen Informatics"/>
            <person name="Doyle S."/>
        </authorList>
    </citation>
    <scope>NUCLEOTIDE SEQUENCE [LARGE SCALE GENOMIC DNA]</scope>
    <source>
        <strain evidence="11 12">NCTC13163</strain>
    </source>
</reference>
<dbReference type="GO" id="GO:1990904">
    <property type="term" value="C:ribonucleoprotein complex"/>
    <property type="evidence" value="ECO:0007669"/>
    <property type="project" value="UniProtKB-KW"/>
</dbReference>
<dbReference type="InterPro" id="IPR020070">
    <property type="entry name" value="Ribosomal_bL9_N"/>
</dbReference>
<keyword evidence="5 7" id="KW-0687">Ribonucleoprotein</keyword>
<dbReference type="InterPro" id="IPR036935">
    <property type="entry name" value="Ribosomal_bL9_N_sf"/>
</dbReference>
<dbReference type="InterPro" id="IPR009027">
    <property type="entry name" value="Ribosomal_bL9/RNase_H1_N"/>
</dbReference>
<dbReference type="GO" id="GO:0019843">
    <property type="term" value="F:rRNA binding"/>
    <property type="evidence" value="ECO:0007669"/>
    <property type="project" value="UniProtKB-UniRule"/>
</dbReference>
<dbReference type="EMBL" id="UGGP01000001">
    <property type="protein sequence ID" value="STO09649.1"/>
    <property type="molecule type" value="Genomic_DNA"/>
</dbReference>
<dbReference type="Proteomes" id="UP000254060">
    <property type="component" value="Unassembled WGS sequence"/>
</dbReference>
<evidence type="ECO:0000256" key="5">
    <source>
        <dbReference type="ARBA" id="ARBA00023274"/>
    </source>
</evidence>
<dbReference type="GO" id="GO:0003735">
    <property type="term" value="F:structural constituent of ribosome"/>
    <property type="evidence" value="ECO:0007669"/>
    <property type="project" value="InterPro"/>
</dbReference>
<evidence type="ECO:0000256" key="1">
    <source>
        <dbReference type="ARBA" id="ARBA00010605"/>
    </source>
</evidence>
<dbReference type="OrthoDB" id="9788336at2"/>
<evidence type="ECO:0000259" key="10">
    <source>
        <dbReference type="Pfam" id="PF03948"/>
    </source>
</evidence>
<organism evidence="11 12">
    <name type="scientific">Exiguobacterium aurantiacum</name>
    <dbReference type="NCBI Taxonomy" id="33987"/>
    <lineage>
        <taxon>Bacteria</taxon>
        <taxon>Bacillati</taxon>
        <taxon>Bacillota</taxon>
        <taxon>Bacilli</taxon>
        <taxon>Bacillales</taxon>
        <taxon>Bacillales Family XII. Incertae Sedis</taxon>
        <taxon>Exiguobacterium</taxon>
    </lineage>
</organism>
<dbReference type="NCBIfam" id="TIGR00158">
    <property type="entry name" value="L9"/>
    <property type="match status" value="1"/>
</dbReference>
<evidence type="ECO:0000256" key="8">
    <source>
        <dbReference type="SAM" id="Coils"/>
    </source>
</evidence>
<evidence type="ECO:0000259" key="9">
    <source>
        <dbReference type="Pfam" id="PF01281"/>
    </source>
</evidence>
<keyword evidence="8" id="KW-0175">Coiled coil</keyword>
<dbReference type="Gene3D" id="3.40.5.10">
    <property type="entry name" value="Ribosomal protein L9, N-terminal domain"/>
    <property type="match status" value="1"/>
</dbReference>
<evidence type="ECO:0000256" key="4">
    <source>
        <dbReference type="ARBA" id="ARBA00022980"/>
    </source>
</evidence>
<dbReference type="GO" id="GO:0006412">
    <property type="term" value="P:translation"/>
    <property type="evidence" value="ECO:0007669"/>
    <property type="project" value="UniProtKB-UniRule"/>
</dbReference>
<dbReference type="Gene3D" id="3.10.430.100">
    <property type="entry name" value="Ribosomal protein L9, C-terminal domain"/>
    <property type="match status" value="1"/>
</dbReference>
<dbReference type="FunFam" id="3.10.430.100:FF:000002">
    <property type="entry name" value="50S ribosomal protein L9"/>
    <property type="match status" value="1"/>
</dbReference>
<dbReference type="SUPFAM" id="SSF55653">
    <property type="entry name" value="Ribosomal protein L9 C-domain"/>
    <property type="match status" value="1"/>
</dbReference>
<keyword evidence="4 7" id="KW-0689">Ribosomal protein</keyword>
<keyword evidence="2 7" id="KW-0699">rRNA-binding</keyword>
<feature type="domain" description="Large ribosomal subunit protein bL9 C-terminal" evidence="10">
    <location>
        <begin position="64"/>
        <end position="145"/>
    </location>
</feature>
<evidence type="ECO:0000256" key="7">
    <source>
        <dbReference type="HAMAP-Rule" id="MF_00503"/>
    </source>
</evidence>
<accession>A0A377FXV6</accession>
<evidence type="ECO:0000256" key="6">
    <source>
        <dbReference type="ARBA" id="ARBA00035292"/>
    </source>
</evidence>
<comment type="function">
    <text evidence="7">Binds to the 23S rRNA.</text>
</comment>
<dbReference type="RefSeq" id="WP_029333997.1">
    <property type="nucleotide sequence ID" value="NZ_UGGP01000001.1"/>
</dbReference>
<evidence type="ECO:0000256" key="2">
    <source>
        <dbReference type="ARBA" id="ARBA00022730"/>
    </source>
</evidence>